<dbReference type="EMBL" id="LVLB01000150">
    <property type="protein sequence ID" value="KYN93466.1"/>
    <property type="molecule type" value="Genomic_DNA"/>
</dbReference>
<evidence type="ECO:0000313" key="3">
    <source>
        <dbReference type="Proteomes" id="UP000076004"/>
    </source>
</evidence>
<dbReference type="VEuPathDB" id="PlasmoDB:PGSY75_0013100"/>
<sequence length="254" mass="30251">MKHKLYIYFSLFLFKWYIFRINGKLIKSENNESIKSNLRNGSVKFWNPSNEDNYGNKSEFFHNLSTNHKNNHSDFNKDNDESVYNAKNISRNRFNNVLRNLGASRDIHLQQKNLHEKGKLIEHMTNDDEDKEKYIKGEEEEGQEEDQKEATESEEAQKRALEEQRVAKEKEEAQQRALEEQRVAKEKEEAQKRALEEQRVAKEKEEAQKRALEEQRVAKEKEEAQKRALEEQRVAKEKEEAQQRALEEQRVAKE</sequence>
<dbReference type="VEuPathDB" id="PlasmoDB:PGABG01_1034400"/>
<name>A0A151L3C0_9APIC</name>
<dbReference type="RefSeq" id="XP_018638953.1">
    <property type="nucleotide sequence ID" value="XM_018783269.1"/>
</dbReference>
<feature type="compositionally biased region" description="Acidic residues" evidence="1">
    <location>
        <begin position="138"/>
        <end position="147"/>
    </location>
</feature>
<evidence type="ECO:0000256" key="1">
    <source>
        <dbReference type="SAM" id="MobiDB-lite"/>
    </source>
</evidence>
<feature type="compositionally biased region" description="Basic and acidic residues" evidence="1">
    <location>
        <begin position="148"/>
        <end position="254"/>
    </location>
</feature>
<comment type="caution">
    <text evidence="2">The sequence shown here is derived from an EMBL/GenBank/DDBJ whole genome shotgun (WGS) entry which is preliminary data.</text>
</comment>
<evidence type="ECO:0000313" key="2">
    <source>
        <dbReference type="EMBL" id="KYN93466.1"/>
    </source>
</evidence>
<feature type="non-terminal residue" evidence="2">
    <location>
        <position position="254"/>
    </location>
</feature>
<protein>
    <submittedName>
        <fullName evidence="2">Liver stage antigen 1</fullName>
    </submittedName>
</protein>
<dbReference type="GeneID" id="29773839"/>
<dbReference type="KEGG" id="pgab:PGSY75_0013100"/>
<reference evidence="2 3" key="1">
    <citation type="journal article" date="2016" name="Nat. Commun.">
        <title>Genomes of cryptic chimpanzee Plasmodium species reveal key evolutionary events leading to human malaria.</title>
        <authorList>
            <person name="Sundararaman S.A."/>
            <person name="Plenderleith L.J."/>
            <person name="Liu W."/>
            <person name="Loy D.E."/>
            <person name="Learn G.H."/>
            <person name="Li Y."/>
            <person name="Shaw K.S."/>
            <person name="Ayouba A."/>
            <person name="Peeters M."/>
            <person name="Speede S."/>
            <person name="Shaw G.M."/>
            <person name="Bushman F.D."/>
            <person name="Brisson D."/>
            <person name="Rayner J.C."/>
            <person name="Sharp P.M."/>
            <person name="Hahn B.H."/>
        </authorList>
    </citation>
    <scope>NUCLEOTIDE SEQUENCE [LARGE SCALE GENOMIC DNA]</scope>
    <source>
        <strain evidence="2 3">SY75</strain>
    </source>
</reference>
<dbReference type="Proteomes" id="UP000076004">
    <property type="component" value="Unassembled WGS sequence"/>
</dbReference>
<organism evidence="2 3">
    <name type="scientific">Plasmodium gaboni</name>
    <dbReference type="NCBI Taxonomy" id="647221"/>
    <lineage>
        <taxon>Eukaryota</taxon>
        <taxon>Sar</taxon>
        <taxon>Alveolata</taxon>
        <taxon>Apicomplexa</taxon>
        <taxon>Aconoidasida</taxon>
        <taxon>Haemosporida</taxon>
        <taxon>Plasmodiidae</taxon>
        <taxon>Plasmodium</taxon>
        <taxon>Plasmodium (Laverania)</taxon>
    </lineage>
</organism>
<accession>A0A151L3C0</accession>
<proteinExistence type="predicted"/>
<gene>
    <name evidence="2" type="ORF">PGSY75_0013100</name>
</gene>
<feature type="region of interest" description="Disordered" evidence="1">
    <location>
        <begin position="138"/>
        <end position="254"/>
    </location>
</feature>
<dbReference type="AlphaFoldDB" id="A0A151L3C0"/>